<dbReference type="PANTHER" id="PTHR19211">
    <property type="entry name" value="ATP-BINDING TRANSPORT PROTEIN-RELATED"/>
    <property type="match status" value="1"/>
</dbReference>
<dbReference type="Proteomes" id="UP001187531">
    <property type="component" value="Unassembled WGS sequence"/>
</dbReference>
<proteinExistence type="predicted"/>
<dbReference type="InterPro" id="IPR017871">
    <property type="entry name" value="ABC_transporter-like_CS"/>
</dbReference>
<dbReference type="SMART" id="SM00382">
    <property type="entry name" value="AAA"/>
    <property type="match status" value="2"/>
</dbReference>
<dbReference type="InterPro" id="IPR003439">
    <property type="entry name" value="ABC_transporter-like_ATP-bd"/>
</dbReference>
<comment type="caution">
    <text evidence="6">The sequence shown here is derived from an EMBL/GenBank/DDBJ whole genome shotgun (WGS) entry which is preliminary data.</text>
</comment>
<evidence type="ECO:0000259" key="5">
    <source>
        <dbReference type="PROSITE" id="PS50893"/>
    </source>
</evidence>
<reference evidence="6" key="1">
    <citation type="submission" date="2023-07" db="EMBL/GenBank/DDBJ databases">
        <title>Chromosome-level genome assembly of Artemia franciscana.</title>
        <authorList>
            <person name="Jo E."/>
        </authorList>
    </citation>
    <scope>NUCLEOTIDE SEQUENCE</scope>
    <source>
        <tissue evidence="6">Whole body</tissue>
    </source>
</reference>
<feature type="compositionally biased region" description="Basic and acidic residues" evidence="4">
    <location>
        <begin position="88"/>
        <end position="98"/>
    </location>
</feature>
<feature type="compositionally biased region" description="Basic and acidic residues" evidence="4">
    <location>
        <begin position="105"/>
        <end position="121"/>
    </location>
</feature>
<feature type="compositionally biased region" description="Basic and acidic residues" evidence="4">
    <location>
        <begin position="483"/>
        <end position="494"/>
    </location>
</feature>
<dbReference type="FunFam" id="3.40.50.300:FF:001092">
    <property type="entry name" value="ATP-binding cassette sub-family F member 2"/>
    <property type="match status" value="1"/>
</dbReference>
<evidence type="ECO:0000256" key="3">
    <source>
        <dbReference type="ARBA" id="ARBA00022840"/>
    </source>
</evidence>
<evidence type="ECO:0000256" key="4">
    <source>
        <dbReference type="SAM" id="MobiDB-lite"/>
    </source>
</evidence>
<sequence>MLEVSEPVVETLAANSMKRQEANKVAAKPVESQKKFNEEGFVEDSQKGEPKKFNDNLPKLSQSKLLERDQKILQKVAEPVTVAVKSMKRQEMGIDKKDAKARKAAKSETSKKEKQVEKAPLAEDFDKEGFGEDFQKGEPKKFNTDLPKLSRKDKKKFKKEQAAKKSTASKMESSGTSACEEAFSLSPVQQLAKTRGKIEDIKIDILSIKAGSFEILSNTSLLITMGRRYGLVGRNGAGKTTLLRHIAEKKLPIPQHIDVLLCEQEVVADETTPVQYLLNADTLRTKLLAEREKLETYQEKYGENIEKITKKLHCINSEWQAIGADSAESKARQILSGLGFDYPMQNKASKDLSGGWRMRMSLARALYLEPTLLLLDEPTNSLDKNAYFWLDNYLQTWKKTLLIVSHDQSILDNVCTDIIHVCTDQKKLLYFKGNYSQYNYILDQKRKKTLKEYEKQEKKIKDIKAQGGLSKKQAESKKKRVLKREQEKKKLKDKDANAPELLQKPFQKYLVHFSFPATSDLRSSILEMEKVTFGWIPERPLFEEVEFSINQQSRVAIMGPNGVGKSTFLKLIVGEEKPQKGKVTCSNLKIGKFSQHSEEHLPANESPTEYLLRRFSALLEGKPQNARKALGTMGLSPHAHYIKNKDLSGGQKVRVVLTELFLTAPQLLVLDEPTNKLDNESINALKNALNAYKGGVVMVTHNDHLIEGYTLYVIENQTIKKKKE</sequence>
<feature type="region of interest" description="Disordered" evidence="4">
    <location>
        <begin position="17"/>
        <end position="62"/>
    </location>
</feature>
<keyword evidence="2" id="KW-0547">Nucleotide-binding</keyword>
<dbReference type="CDD" id="cd03221">
    <property type="entry name" value="ABCF_EF-3"/>
    <property type="match status" value="1"/>
</dbReference>
<feature type="compositionally biased region" description="Basic and acidic residues" evidence="4">
    <location>
        <begin position="31"/>
        <end position="54"/>
    </location>
</feature>
<feature type="domain" description="ABC transporter" evidence="5">
    <location>
        <begin position="526"/>
        <end position="724"/>
    </location>
</feature>
<dbReference type="InterPro" id="IPR003593">
    <property type="entry name" value="AAA+_ATPase"/>
</dbReference>
<name>A0AA88KSM4_ARTSF</name>
<accession>A0AA88KSM4</accession>
<protein>
    <recommendedName>
        <fullName evidence="5">ABC transporter domain-containing protein</fullName>
    </recommendedName>
</protein>
<dbReference type="GO" id="GO:0016887">
    <property type="term" value="F:ATP hydrolysis activity"/>
    <property type="evidence" value="ECO:0007669"/>
    <property type="project" value="InterPro"/>
</dbReference>
<gene>
    <name evidence="6" type="ORF">QYM36_017126</name>
</gene>
<dbReference type="EMBL" id="JAVRJZ010000021">
    <property type="protein sequence ID" value="KAK2704968.1"/>
    <property type="molecule type" value="Genomic_DNA"/>
</dbReference>
<feature type="domain" description="ABC transporter" evidence="5">
    <location>
        <begin position="201"/>
        <end position="451"/>
    </location>
</feature>
<dbReference type="SUPFAM" id="SSF52540">
    <property type="entry name" value="P-loop containing nucleoside triphosphate hydrolases"/>
    <property type="match status" value="2"/>
</dbReference>
<dbReference type="Pfam" id="PF00005">
    <property type="entry name" value="ABC_tran"/>
    <property type="match status" value="2"/>
</dbReference>
<dbReference type="PANTHER" id="PTHR19211:SF14">
    <property type="entry name" value="ATP-BINDING CASSETTE SUB-FAMILY F MEMBER 1"/>
    <property type="match status" value="1"/>
</dbReference>
<keyword evidence="7" id="KW-1185">Reference proteome</keyword>
<dbReference type="PROSITE" id="PS00211">
    <property type="entry name" value="ABC_TRANSPORTER_1"/>
    <property type="match status" value="1"/>
</dbReference>
<dbReference type="GO" id="GO:0005524">
    <property type="term" value="F:ATP binding"/>
    <property type="evidence" value="ECO:0007669"/>
    <property type="project" value="UniProtKB-KW"/>
</dbReference>
<keyword evidence="1" id="KW-0677">Repeat</keyword>
<dbReference type="FunFam" id="3.40.50.300:FF:000011">
    <property type="entry name" value="Putative ABC transporter ATP-binding component"/>
    <property type="match status" value="1"/>
</dbReference>
<evidence type="ECO:0000256" key="1">
    <source>
        <dbReference type="ARBA" id="ARBA00022737"/>
    </source>
</evidence>
<feature type="region of interest" description="Disordered" evidence="4">
    <location>
        <begin position="88"/>
        <end position="176"/>
    </location>
</feature>
<dbReference type="InterPro" id="IPR027417">
    <property type="entry name" value="P-loop_NTPase"/>
</dbReference>
<evidence type="ECO:0000313" key="7">
    <source>
        <dbReference type="Proteomes" id="UP001187531"/>
    </source>
</evidence>
<feature type="region of interest" description="Disordered" evidence="4">
    <location>
        <begin position="466"/>
        <end position="494"/>
    </location>
</feature>
<evidence type="ECO:0000313" key="6">
    <source>
        <dbReference type="EMBL" id="KAK2704968.1"/>
    </source>
</evidence>
<dbReference type="AlphaFoldDB" id="A0AA88KSM4"/>
<dbReference type="InterPro" id="IPR050611">
    <property type="entry name" value="ABCF"/>
</dbReference>
<feature type="compositionally biased region" description="Polar residues" evidence="4">
    <location>
        <begin position="166"/>
        <end position="176"/>
    </location>
</feature>
<feature type="compositionally biased region" description="Basic and acidic residues" evidence="4">
    <location>
        <begin position="127"/>
        <end position="143"/>
    </location>
</feature>
<evidence type="ECO:0000256" key="2">
    <source>
        <dbReference type="ARBA" id="ARBA00022741"/>
    </source>
</evidence>
<feature type="compositionally biased region" description="Basic residues" evidence="4">
    <location>
        <begin position="149"/>
        <end position="158"/>
    </location>
</feature>
<organism evidence="6 7">
    <name type="scientific">Artemia franciscana</name>
    <name type="common">Brine shrimp</name>
    <name type="synonym">Artemia sanfranciscana</name>
    <dbReference type="NCBI Taxonomy" id="6661"/>
    <lineage>
        <taxon>Eukaryota</taxon>
        <taxon>Metazoa</taxon>
        <taxon>Ecdysozoa</taxon>
        <taxon>Arthropoda</taxon>
        <taxon>Crustacea</taxon>
        <taxon>Branchiopoda</taxon>
        <taxon>Anostraca</taxon>
        <taxon>Artemiidae</taxon>
        <taxon>Artemia</taxon>
    </lineage>
</organism>
<keyword evidence="3" id="KW-0067">ATP-binding</keyword>
<dbReference type="PROSITE" id="PS50893">
    <property type="entry name" value="ABC_TRANSPORTER_2"/>
    <property type="match status" value="2"/>
</dbReference>
<dbReference type="Gene3D" id="3.40.50.300">
    <property type="entry name" value="P-loop containing nucleotide triphosphate hydrolases"/>
    <property type="match status" value="3"/>
</dbReference>